<reference evidence="2 3" key="1">
    <citation type="journal article" date="2002" name="Nature">
        <title>Comparison of the genomes of two Xanthomonas pathogens with differing host specificities.</title>
        <authorList>
            <person name="da Silva A.C."/>
            <person name="Ferro J.A."/>
            <person name="Reinach F.C."/>
            <person name="Farah C.S."/>
            <person name="Furlan L.R."/>
            <person name="Quaggio R.B."/>
            <person name="Monteiro-Vitorello C.B."/>
            <person name="Van Sluys M.A."/>
            <person name="Almeida N.F."/>
            <person name="Alves L.M."/>
            <person name="do Amaral A.M."/>
            <person name="Bertolini M.C."/>
            <person name="Camargo L.E."/>
            <person name="Camarotte G."/>
            <person name="Cannavan F."/>
            <person name="Cardozo J."/>
            <person name="Chambergo F."/>
            <person name="Ciapina L.P."/>
            <person name="Cicarelli R.M."/>
            <person name="Coutinho L.L."/>
            <person name="Cursino-Santos J.R."/>
            <person name="El-Dorry H."/>
            <person name="Faria J.B."/>
            <person name="Ferreira A.J."/>
            <person name="Ferreira R.C."/>
            <person name="Ferro M.I."/>
            <person name="Formighieri E.F."/>
            <person name="Franco M.C."/>
            <person name="Greggio C.C."/>
            <person name="Gruber A."/>
            <person name="Katsuyama A.M."/>
            <person name="Kishi L.T."/>
            <person name="Leite R.P."/>
            <person name="Lemos E.G."/>
            <person name="Lemos M.V."/>
            <person name="Locali E.C."/>
            <person name="Machado M.A."/>
            <person name="Madeira A.M."/>
            <person name="Martinez-Rossi N.M."/>
            <person name="Martins E.C."/>
            <person name="Meidanis J."/>
            <person name="Menck C.F."/>
            <person name="Miyaki C.Y."/>
            <person name="Moon D.H."/>
            <person name="Moreira L.M."/>
            <person name="Novo M.T."/>
            <person name="Okura V.K."/>
            <person name="Oliveira M.C."/>
            <person name="Oliveira V.R."/>
            <person name="Pereira H.A."/>
            <person name="Rossi A."/>
            <person name="Sena J.A."/>
            <person name="Silva C."/>
            <person name="de Souza R.F."/>
            <person name="Spinola L.A."/>
            <person name="Takita M.A."/>
            <person name="Tamura R.E."/>
            <person name="Teixeira E.C."/>
            <person name="Tezza R.I."/>
            <person name="Trindade dos Santos M."/>
            <person name="Truffi D."/>
            <person name="Tsai S.M."/>
            <person name="White F.F."/>
            <person name="Setubal J.C."/>
            <person name="Kitajima J.P."/>
        </authorList>
    </citation>
    <scope>NUCLEOTIDE SEQUENCE [LARGE SCALE GENOMIC DNA]</scope>
    <source>
        <strain evidence="3">ATCC 33913 / DSM 3586 / NCPPB 528 / LMG 568 / P 25</strain>
    </source>
</reference>
<sequence length="308" mass="33511">MHRQLHPLPRRPRPRRRPARAPRPSQRPMAGTLGLCHRHQAAHHRRRGAVVDGGVAAGGGAGQGAQRAAMMLRLPDPLRLTSVPDATSVAATPAHNGRFMIARPLYALLASLALGACAHTAATPASATVTETSAMSSPADHVPADPSKGGPRTAQEALERVLELIRTSASIESFTSDHVSRAMGQSAQHRDDGSGRFGASGVLTRNWNYGFGVNKTEVKGAWFEFLFLPNPPEASPSMSDICQIDFEAFAAHLEKMGFSRQRNLVEDGRWMSDIFQRPGMRVELFPRGEADEPLARTTHQCVEWVQIR</sequence>
<feature type="region of interest" description="Disordered" evidence="1">
    <location>
        <begin position="129"/>
        <end position="153"/>
    </location>
</feature>
<dbReference type="KEGG" id="xcc:XCC1897"/>
<dbReference type="HOGENOM" id="CLU_078536_0_0_6"/>
<feature type="compositionally biased region" description="Basic residues" evidence="1">
    <location>
        <begin position="1"/>
        <end position="20"/>
    </location>
</feature>
<dbReference type="OrthoDB" id="9012352at2"/>
<protein>
    <submittedName>
        <fullName evidence="2">Uncharacterized protein</fullName>
    </submittedName>
</protein>
<proteinExistence type="predicted"/>
<evidence type="ECO:0000313" key="2">
    <source>
        <dbReference type="EMBL" id="AAM41186.1"/>
    </source>
</evidence>
<dbReference type="EnsemblBacteria" id="AAM41186">
    <property type="protein sequence ID" value="AAM41186"/>
    <property type="gene ID" value="XCC1897"/>
</dbReference>
<accession>Q8P9G7</accession>
<organism evidence="2 3">
    <name type="scientific">Xanthomonas campestris pv. campestris (strain ATCC 33913 / DSM 3586 / NCPPB 528 / LMG 568 / P 25)</name>
    <dbReference type="NCBI Taxonomy" id="190485"/>
    <lineage>
        <taxon>Bacteria</taxon>
        <taxon>Pseudomonadati</taxon>
        <taxon>Pseudomonadota</taxon>
        <taxon>Gammaproteobacteria</taxon>
        <taxon>Lysobacterales</taxon>
        <taxon>Lysobacteraceae</taxon>
        <taxon>Xanthomonas</taxon>
    </lineage>
</organism>
<gene>
    <name evidence="2" type="ordered locus">XCC1897</name>
</gene>
<dbReference type="Proteomes" id="UP000001010">
    <property type="component" value="Chromosome"/>
</dbReference>
<keyword evidence="3" id="KW-1185">Reference proteome</keyword>
<dbReference type="STRING" id="190485.XCC1897"/>
<evidence type="ECO:0000313" key="3">
    <source>
        <dbReference type="Proteomes" id="UP000001010"/>
    </source>
</evidence>
<dbReference type="AlphaFoldDB" id="Q8P9G7"/>
<dbReference type="EMBL" id="AE008922">
    <property type="protein sequence ID" value="AAM41186.1"/>
    <property type="molecule type" value="Genomic_DNA"/>
</dbReference>
<name>Q8P9G7_XANCP</name>
<evidence type="ECO:0000256" key="1">
    <source>
        <dbReference type="SAM" id="MobiDB-lite"/>
    </source>
</evidence>
<feature type="region of interest" description="Disordered" evidence="1">
    <location>
        <begin position="1"/>
        <end position="31"/>
    </location>
</feature>